<dbReference type="RefSeq" id="WP_095506700.1">
    <property type="nucleotide sequence ID" value="NZ_BSNC01000002.1"/>
</dbReference>
<protein>
    <recommendedName>
        <fullName evidence="5">DUF3014 domain-containing protein</fullName>
    </recommendedName>
</protein>
<keyword evidence="4" id="KW-1185">Reference proteome</keyword>
<reference evidence="3" key="2">
    <citation type="submission" date="2023-01" db="EMBL/GenBank/DDBJ databases">
        <title>Draft genome sequence of Paraferrimonas sedimenticola strain NBRC 101628.</title>
        <authorList>
            <person name="Sun Q."/>
            <person name="Mori K."/>
        </authorList>
    </citation>
    <scope>NUCLEOTIDE SEQUENCE</scope>
    <source>
        <strain evidence="3">NBRC 101628</strain>
    </source>
</reference>
<evidence type="ECO:0000256" key="2">
    <source>
        <dbReference type="SAM" id="Phobius"/>
    </source>
</evidence>
<comment type="caution">
    <text evidence="3">The sequence shown here is derived from an EMBL/GenBank/DDBJ whole genome shotgun (WGS) entry which is preliminary data.</text>
</comment>
<evidence type="ECO:0008006" key="5">
    <source>
        <dbReference type="Google" id="ProtNLM"/>
    </source>
</evidence>
<keyword evidence="2" id="KW-1133">Transmembrane helix</keyword>
<dbReference type="EMBL" id="BSNC01000002">
    <property type="protein sequence ID" value="GLP95381.1"/>
    <property type="molecule type" value="Genomic_DNA"/>
</dbReference>
<dbReference type="Pfam" id="PF11219">
    <property type="entry name" value="DUF3014"/>
    <property type="match status" value="1"/>
</dbReference>
<dbReference type="AlphaFoldDB" id="A0AA37VTT8"/>
<keyword evidence="2" id="KW-0812">Transmembrane</keyword>
<gene>
    <name evidence="3" type="ORF">GCM10007895_06870</name>
</gene>
<evidence type="ECO:0000313" key="4">
    <source>
        <dbReference type="Proteomes" id="UP001161422"/>
    </source>
</evidence>
<name>A0AA37VTT8_9GAMM</name>
<organism evidence="3 4">
    <name type="scientific">Paraferrimonas sedimenticola</name>
    <dbReference type="NCBI Taxonomy" id="375674"/>
    <lineage>
        <taxon>Bacteria</taxon>
        <taxon>Pseudomonadati</taxon>
        <taxon>Pseudomonadota</taxon>
        <taxon>Gammaproteobacteria</taxon>
        <taxon>Alteromonadales</taxon>
        <taxon>Ferrimonadaceae</taxon>
        <taxon>Paraferrimonas</taxon>
    </lineage>
</organism>
<dbReference type="Proteomes" id="UP001161422">
    <property type="component" value="Unassembled WGS sequence"/>
</dbReference>
<proteinExistence type="predicted"/>
<feature type="region of interest" description="Disordered" evidence="1">
    <location>
        <begin position="47"/>
        <end position="98"/>
    </location>
</feature>
<accession>A0AA37VTT8</accession>
<sequence>MQTNPEDRLIPQSAARGANQIAIVVIIAVIAISIAAYLYFSDAPSDEPNQPAPITVETQAPQEPLPVEAEITEPEIEAEPEPIELEPMPEAPVQPEPIEPEEPEVVLPELGESDDFTKETLASVADGMSFDNYLTDHSLLRKFVVFVDNMAQGELGRKVSPVKAPSDPFSAVEVKDKIYIDPDSYRRYDFYAEFLNQLDEAEIATAYQGLKPLIEQAFDELGYQNTKFEDQLIDAIDLMLDAPEVPGAIELTSVSVNYKYADPELEALPAAQKLMIRMGPKNAEKVKAALKRLRGQLTQE</sequence>
<feature type="compositionally biased region" description="Acidic residues" evidence="1">
    <location>
        <begin position="70"/>
        <end position="84"/>
    </location>
</feature>
<evidence type="ECO:0000313" key="3">
    <source>
        <dbReference type="EMBL" id="GLP95381.1"/>
    </source>
</evidence>
<keyword evidence="2" id="KW-0472">Membrane</keyword>
<feature type="transmembrane region" description="Helical" evidence="2">
    <location>
        <begin position="21"/>
        <end position="40"/>
    </location>
</feature>
<dbReference type="InterPro" id="IPR021382">
    <property type="entry name" value="DUF3014"/>
</dbReference>
<reference evidence="3" key="1">
    <citation type="journal article" date="2014" name="Int. J. Syst. Evol. Microbiol.">
        <title>Complete genome sequence of Corynebacterium casei LMG S-19264T (=DSM 44701T), isolated from a smear-ripened cheese.</title>
        <authorList>
            <consortium name="US DOE Joint Genome Institute (JGI-PGF)"/>
            <person name="Walter F."/>
            <person name="Albersmeier A."/>
            <person name="Kalinowski J."/>
            <person name="Ruckert C."/>
        </authorList>
    </citation>
    <scope>NUCLEOTIDE SEQUENCE</scope>
    <source>
        <strain evidence="3">NBRC 101628</strain>
    </source>
</reference>
<evidence type="ECO:0000256" key="1">
    <source>
        <dbReference type="SAM" id="MobiDB-lite"/>
    </source>
</evidence>